<name>B7ATT3_9FIRM</name>
<dbReference type="Pfam" id="PF07238">
    <property type="entry name" value="PilZ"/>
    <property type="match status" value="1"/>
</dbReference>
<reference evidence="3 4" key="1">
    <citation type="submission" date="2008-11" db="EMBL/GenBank/DDBJ databases">
        <title>Draft genome sequence of Bacteroides pectinophilus (ATCC 43243).</title>
        <authorList>
            <person name="Sudarsanam P."/>
            <person name="Ley R."/>
            <person name="Guruge J."/>
            <person name="Turnbaugh P.J."/>
            <person name="Mahowald M."/>
            <person name="Liep D."/>
            <person name="Gordon J."/>
        </authorList>
    </citation>
    <scope>NUCLEOTIDE SEQUENCE [LARGE SCALE GENOMIC DNA]</scope>
    <source>
        <strain evidence="3 4">ATCC 43243</strain>
    </source>
</reference>
<dbReference type="HOGENOM" id="CLU_086342_0_0_9"/>
<protein>
    <recommendedName>
        <fullName evidence="5">PilZ domain-containing protein</fullName>
    </recommendedName>
</protein>
<evidence type="ECO:0008006" key="5">
    <source>
        <dbReference type="Google" id="ProtNLM"/>
    </source>
</evidence>
<gene>
    <name evidence="3" type="ORF">BACPEC_01555</name>
</gene>
<dbReference type="eggNOG" id="COG5581">
    <property type="taxonomic scope" value="Bacteria"/>
</dbReference>
<dbReference type="InterPro" id="IPR009926">
    <property type="entry name" value="T3SS_YcgR_PilZN"/>
</dbReference>
<dbReference type="Gene3D" id="2.40.10.220">
    <property type="entry name" value="predicted glycosyltransferase like domains"/>
    <property type="match status" value="1"/>
</dbReference>
<evidence type="ECO:0000259" key="1">
    <source>
        <dbReference type="Pfam" id="PF07238"/>
    </source>
</evidence>
<sequence>MAGNVITVGAKIELTRLNARKKQNTEGMKVYYSKVLDIIEDEDGMVIKAAVPLDEGRIVPLAVGAEYDAYFSEGSSIYAGPCRITGRSKDMNIYTMDIVLIGDLHRVQRRGFYRLPCSRPVKVQVLTDFQAAGYERTHQWNEKLFQNARPVLEATLIDLSGGGIRMHSGIHYEKESLVRVFLDIICNDEPKQLELLGEVVMSYSLENDRSIYETRVQFKAVPNEITEMIVKYIFMEQRITQQKLRR</sequence>
<reference evidence="3 4" key="2">
    <citation type="submission" date="2008-11" db="EMBL/GenBank/DDBJ databases">
        <authorList>
            <person name="Fulton L."/>
            <person name="Clifton S."/>
            <person name="Fulton B."/>
            <person name="Xu J."/>
            <person name="Minx P."/>
            <person name="Pepin K.H."/>
            <person name="Johnson M."/>
            <person name="Bhonagiri V."/>
            <person name="Nash W.E."/>
            <person name="Mardis E.R."/>
            <person name="Wilson R.K."/>
        </authorList>
    </citation>
    <scope>NUCLEOTIDE SEQUENCE [LARGE SCALE GENOMIC DNA]</scope>
    <source>
        <strain evidence="3 4">ATCC 43243</strain>
    </source>
</reference>
<accession>B7ATT3</accession>
<dbReference type="InterPro" id="IPR009875">
    <property type="entry name" value="PilZ_domain"/>
</dbReference>
<keyword evidence="4" id="KW-1185">Reference proteome</keyword>
<dbReference type="EMBL" id="ABVQ01000036">
    <property type="protein sequence ID" value="EEC57067.1"/>
    <property type="molecule type" value="Genomic_DNA"/>
</dbReference>
<dbReference type="Proteomes" id="UP000003136">
    <property type="component" value="Unassembled WGS sequence"/>
</dbReference>
<organism evidence="3 4">
    <name type="scientific">[Bacteroides] pectinophilus ATCC 43243</name>
    <dbReference type="NCBI Taxonomy" id="483218"/>
    <lineage>
        <taxon>Bacteria</taxon>
        <taxon>Bacillati</taxon>
        <taxon>Bacillota</taxon>
        <taxon>Clostridia</taxon>
        <taxon>Eubacteriales</taxon>
    </lineage>
</organism>
<feature type="domain" description="Type III secretion system flagellar brake protein YcgR PilZN" evidence="2">
    <location>
        <begin position="8"/>
        <end position="90"/>
    </location>
</feature>
<evidence type="ECO:0000259" key="2">
    <source>
        <dbReference type="Pfam" id="PF12945"/>
    </source>
</evidence>
<feature type="domain" description="PilZ" evidence="1">
    <location>
        <begin position="143"/>
        <end position="234"/>
    </location>
</feature>
<comment type="caution">
    <text evidence="3">The sequence shown here is derived from an EMBL/GenBank/DDBJ whole genome shotgun (WGS) entry which is preliminary data.</text>
</comment>
<dbReference type="AlphaFoldDB" id="B7ATT3"/>
<dbReference type="GO" id="GO:0035438">
    <property type="term" value="F:cyclic-di-GMP binding"/>
    <property type="evidence" value="ECO:0007669"/>
    <property type="project" value="InterPro"/>
</dbReference>
<evidence type="ECO:0000313" key="4">
    <source>
        <dbReference type="Proteomes" id="UP000003136"/>
    </source>
</evidence>
<evidence type="ECO:0000313" key="3">
    <source>
        <dbReference type="EMBL" id="EEC57067.1"/>
    </source>
</evidence>
<proteinExistence type="predicted"/>
<dbReference type="STRING" id="483218.BACPEC_01555"/>
<dbReference type="Pfam" id="PF12945">
    <property type="entry name" value="PilZNR"/>
    <property type="match status" value="1"/>
</dbReference>